<organism evidence="1 2">
    <name type="scientific">Proteus alimentorum</name>
    <dbReference type="NCBI Taxonomy" id="1973495"/>
    <lineage>
        <taxon>Bacteria</taxon>
        <taxon>Pseudomonadati</taxon>
        <taxon>Pseudomonadota</taxon>
        <taxon>Gammaproteobacteria</taxon>
        <taxon>Enterobacterales</taxon>
        <taxon>Morganellaceae</taxon>
        <taxon>Proteus</taxon>
    </lineage>
</organism>
<gene>
    <name evidence="1" type="ORF">I4902_17415</name>
</gene>
<dbReference type="RefSeq" id="WP_196568741.1">
    <property type="nucleotide sequence ID" value="NZ_JADRYY010000046.1"/>
</dbReference>
<proteinExistence type="predicted"/>
<evidence type="ECO:0000313" key="2">
    <source>
        <dbReference type="Proteomes" id="UP000614721"/>
    </source>
</evidence>
<comment type="caution">
    <text evidence="1">The sequence shown here is derived from an EMBL/GenBank/DDBJ whole genome shotgun (WGS) entry which is preliminary data.</text>
</comment>
<protein>
    <recommendedName>
        <fullName evidence="3">Phage protein</fullName>
    </recommendedName>
</protein>
<sequence length="102" mass="11697">MSDNQINYEAVGRCKILLEKIKTQHIDRTKAISDLRAVIYSLHQKGNINYIPPEVVVFDAENLTRLVDKIGLADSELMRTVSEYNNWCHEAGEKPVKLIEIE</sequence>
<evidence type="ECO:0008006" key="3">
    <source>
        <dbReference type="Google" id="ProtNLM"/>
    </source>
</evidence>
<evidence type="ECO:0000313" key="1">
    <source>
        <dbReference type="EMBL" id="MBG2881028.1"/>
    </source>
</evidence>
<dbReference type="EMBL" id="JADSJP010000046">
    <property type="protein sequence ID" value="MBG2881028.1"/>
    <property type="molecule type" value="Genomic_DNA"/>
</dbReference>
<dbReference type="Proteomes" id="UP000614721">
    <property type="component" value="Unassembled WGS sequence"/>
</dbReference>
<name>A0ABS0IYI1_9GAMM</name>
<accession>A0ABS0IYI1</accession>
<reference evidence="1 2" key="1">
    <citation type="submission" date="2020-11" db="EMBL/GenBank/DDBJ databases">
        <title>Enhanced detection system for hospital associated transmission using whole genome sequencing surveillance.</title>
        <authorList>
            <person name="Harrison L.H."/>
            <person name="Van Tyne D."/>
            <person name="Marsh J.W."/>
            <person name="Griffith M.P."/>
            <person name="Snyder D.J."/>
            <person name="Cooper V.S."/>
            <person name="Mustapha M."/>
        </authorList>
    </citation>
    <scope>NUCLEOTIDE SEQUENCE [LARGE SCALE GENOMIC DNA]</scope>
    <source>
        <strain evidence="1 2">PR00075</strain>
    </source>
</reference>
<keyword evidence="2" id="KW-1185">Reference proteome</keyword>